<proteinExistence type="predicted"/>
<comment type="caution">
    <text evidence="1">The sequence shown here is derived from an EMBL/GenBank/DDBJ whole genome shotgun (WGS) entry which is preliminary data.</text>
</comment>
<accession>A0A9P6UQD1</accession>
<dbReference type="Pfam" id="PF12505">
    <property type="entry name" value="DUF3712"/>
    <property type="match status" value="1"/>
</dbReference>
<organism evidence="1 2">
    <name type="scientific">Linnemannia gamsii</name>
    <dbReference type="NCBI Taxonomy" id="64522"/>
    <lineage>
        <taxon>Eukaryota</taxon>
        <taxon>Fungi</taxon>
        <taxon>Fungi incertae sedis</taxon>
        <taxon>Mucoromycota</taxon>
        <taxon>Mortierellomycotina</taxon>
        <taxon>Mortierellomycetes</taxon>
        <taxon>Mortierellales</taxon>
        <taxon>Mortierellaceae</taxon>
        <taxon>Linnemannia</taxon>
    </lineage>
</organism>
<evidence type="ECO:0000313" key="1">
    <source>
        <dbReference type="EMBL" id="KAG0314778.1"/>
    </source>
</evidence>
<dbReference type="Proteomes" id="UP000823405">
    <property type="component" value="Unassembled WGS sequence"/>
</dbReference>
<dbReference type="AlphaFoldDB" id="A0A9P6UQD1"/>
<name>A0A9P6UQD1_9FUNG</name>
<protein>
    <submittedName>
        <fullName evidence="1">Uncharacterized protein</fullName>
    </submittedName>
</protein>
<sequence>MAIIVNALKSKFDIHVVKHIDLEDLSIDMTGPDHWSTIVSSNRLVARLARIPGFKWPVQKVQLRIIIQEEGKDVGKLESPFTPASVVDGNSVTSSISTTTMDIYPTAHSVYADFVSALATKPDHTFSVKGSADIVINLGLLGIHTIHGVDFISDLTLRGLNSLPDLQCTAITEVIRSSAYEVTVNALFTVNNPSQLELTLGDLQLAVWSLADEESDRPEQFMGTIKLVELKLMQGINDGKVAVMVLDTTMEATKRFLEATEARSVVLKGFGSTSENAAINAGLNKLRTTASIPVFPLPDAFDV</sequence>
<dbReference type="OrthoDB" id="10039566at2759"/>
<dbReference type="InterPro" id="IPR022185">
    <property type="entry name" value="DUF3712"/>
</dbReference>
<keyword evidence="2" id="KW-1185">Reference proteome</keyword>
<reference evidence="1" key="1">
    <citation type="journal article" date="2020" name="Fungal Divers.">
        <title>Resolving the Mortierellaceae phylogeny through synthesis of multi-gene phylogenetics and phylogenomics.</title>
        <authorList>
            <person name="Vandepol N."/>
            <person name="Liber J."/>
            <person name="Desiro A."/>
            <person name="Na H."/>
            <person name="Kennedy M."/>
            <person name="Barry K."/>
            <person name="Grigoriev I.V."/>
            <person name="Miller A.N."/>
            <person name="O'Donnell K."/>
            <person name="Stajich J.E."/>
            <person name="Bonito G."/>
        </authorList>
    </citation>
    <scope>NUCLEOTIDE SEQUENCE</scope>
    <source>
        <strain evidence="1">NVP60</strain>
    </source>
</reference>
<evidence type="ECO:0000313" key="2">
    <source>
        <dbReference type="Proteomes" id="UP000823405"/>
    </source>
</evidence>
<gene>
    <name evidence="1" type="ORF">BGZ97_008957</name>
</gene>
<dbReference type="EMBL" id="JAAAIN010000419">
    <property type="protein sequence ID" value="KAG0314778.1"/>
    <property type="molecule type" value="Genomic_DNA"/>
</dbReference>